<feature type="chain" id="PRO_5039380148" evidence="3">
    <location>
        <begin position="22"/>
        <end position="524"/>
    </location>
</feature>
<dbReference type="NCBIfam" id="TIGR03769">
    <property type="entry name" value="P_ac_wall_RPT"/>
    <property type="match status" value="1"/>
</dbReference>
<reference evidence="4" key="1">
    <citation type="submission" date="2020-08" db="EMBL/GenBank/DDBJ databases">
        <title>A bifunctional nitrone conjugated secondary metabolite targeting the ribosome.</title>
        <authorList>
            <person name="Limbrick E.M."/>
            <person name="Graf M."/>
            <person name="Derewacz D.K."/>
            <person name="Nguyen F."/>
            <person name="Spraggins J.M."/>
            <person name="Wieland M."/>
            <person name="Ynigez-Gutierrez A.E."/>
            <person name="Reisman B.J."/>
            <person name="Zinshteyn B."/>
            <person name="McCulloch K."/>
            <person name="Iverson T.M."/>
            <person name="Green R."/>
            <person name="Wilson D.N."/>
            <person name="Bachmann B.O."/>
        </authorList>
    </citation>
    <scope>NUCLEOTIDE SEQUENCE</scope>
    <source>
        <strain evidence="4">Africana</strain>
    </source>
</reference>
<evidence type="ECO:0000256" key="3">
    <source>
        <dbReference type="SAM" id="SignalP"/>
    </source>
</evidence>
<name>A0A7D5YAR9_9ACTN</name>
<gene>
    <name evidence="4" type="ORF">HZU44_05650</name>
</gene>
<protein>
    <submittedName>
        <fullName evidence="4">TIGR03773 family transporter-associated surface protein</fullName>
    </submittedName>
</protein>
<dbReference type="InterPro" id="IPR022435">
    <property type="entry name" value="Surface-anchored_actinobac"/>
</dbReference>
<evidence type="ECO:0000256" key="1">
    <source>
        <dbReference type="SAM" id="MobiDB-lite"/>
    </source>
</evidence>
<keyword evidence="2" id="KW-0812">Transmembrane</keyword>
<proteinExistence type="predicted"/>
<dbReference type="InterPro" id="IPR022395">
    <property type="entry name" value="CHP03773_ABC_transptr-like"/>
</dbReference>
<keyword evidence="2" id="KW-0472">Membrane</keyword>
<dbReference type="AlphaFoldDB" id="A0A7D5YAR9"/>
<dbReference type="NCBIfam" id="NF038134">
    <property type="entry name" value="choice_anch_M"/>
    <property type="match status" value="2"/>
</dbReference>
<evidence type="ECO:0000313" key="4">
    <source>
        <dbReference type="EMBL" id="QLJ99600.1"/>
    </source>
</evidence>
<dbReference type="EMBL" id="CP058905">
    <property type="protein sequence ID" value="QLJ99600.1"/>
    <property type="molecule type" value="Genomic_DNA"/>
</dbReference>
<sequence>MMMRSVRAGAAGLALAVLALAAGGTPAVAEPATVSATGADLASLALDGDAMSLRIRDAAQVAGDTPGRDPAEVVLGPDGGLAGRVPAGKAFAFLGTPGQAVWSLSAGDTGFPALDTTGIRPGVVADDMVALTLRSVEGPGTFTAYTLSGLGTASPLFGSRPGMTRTTRLPVATRTGGVVWAFDAAGDYRLSLSGSATLNSGRKVSADATYRVRVPTISPVEQAPPPAAPKPAARPDGQSAPRPPAAPKPEAAPKPAAAAPVAAKAAATAAGTHQVIADGHVDMGPQLSGNTWTIRIKDDRTSPPVWRETADVVLHVKDNAKITVPAGADFLGKQGEVVWLLPQSQQAGIVWPGWNTQHESVVSGVKGPVTWTLKGVTGPGRYTLFLTGSFGNADVLFDSDKAFPQQLSVPLNTHAHGNWAFSKPGLYRLAVQMSGTTSAGKGVTDTKTLTIAVGDSTDPESGFGSDNGDGDADEGDGPLPRTGAGWVLTAGAGGIALVVLGALLVAATRRRHAGLADAAGGATP</sequence>
<feature type="region of interest" description="Disordered" evidence="1">
    <location>
        <begin position="215"/>
        <end position="259"/>
    </location>
</feature>
<feature type="signal peptide" evidence="3">
    <location>
        <begin position="1"/>
        <end position="21"/>
    </location>
</feature>
<evidence type="ECO:0000256" key="2">
    <source>
        <dbReference type="SAM" id="Phobius"/>
    </source>
</evidence>
<keyword evidence="2" id="KW-1133">Transmembrane helix</keyword>
<organism evidence="4">
    <name type="scientific">Micromonospora carbonacea</name>
    <dbReference type="NCBI Taxonomy" id="47853"/>
    <lineage>
        <taxon>Bacteria</taxon>
        <taxon>Bacillati</taxon>
        <taxon>Actinomycetota</taxon>
        <taxon>Actinomycetes</taxon>
        <taxon>Micromonosporales</taxon>
        <taxon>Micromonosporaceae</taxon>
        <taxon>Micromonospora</taxon>
    </lineage>
</organism>
<dbReference type="NCBIfam" id="TIGR03773">
    <property type="entry name" value="anch_rpt_wall"/>
    <property type="match status" value="1"/>
</dbReference>
<accession>A0A7D5YAR9</accession>
<feature type="compositionally biased region" description="Pro residues" evidence="1">
    <location>
        <begin position="241"/>
        <end position="252"/>
    </location>
</feature>
<keyword evidence="3" id="KW-0732">Signal</keyword>
<feature type="region of interest" description="Disordered" evidence="1">
    <location>
        <begin position="452"/>
        <end position="480"/>
    </location>
</feature>
<feature type="transmembrane region" description="Helical" evidence="2">
    <location>
        <begin position="486"/>
        <end position="507"/>
    </location>
</feature>